<evidence type="ECO:0000313" key="1">
    <source>
        <dbReference type="EMBL" id="KAJ4715257.1"/>
    </source>
</evidence>
<organism evidence="1 2">
    <name type="scientific">Melia azedarach</name>
    <name type="common">Chinaberry tree</name>
    <dbReference type="NCBI Taxonomy" id="155640"/>
    <lineage>
        <taxon>Eukaryota</taxon>
        <taxon>Viridiplantae</taxon>
        <taxon>Streptophyta</taxon>
        <taxon>Embryophyta</taxon>
        <taxon>Tracheophyta</taxon>
        <taxon>Spermatophyta</taxon>
        <taxon>Magnoliopsida</taxon>
        <taxon>eudicotyledons</taxon>
        <taxon>Gunneridae</taxon>
        <taxon>Pentapetalae</taxon>
        <taxon>rosids</taxon>
        <taxon>malvids</taxon>
        <taxon>Sapindales</taxon>
        <taxon>Meliaceae</taxon>
        <taxon>Melia</taxon>
    </lineage>
</organism>
<reference evidence="1 2" key="1">
    <citation type="journal article" date="2023" name="Science">
        <title>Complex scaffold remodeling in plant triterpene biosynthesis.</title>
        <authorList>
            <person name="De La Pena R."/>
            <person name="Hodgson H."/>
            <person name="Liu J.C."/>
            <person name="Stephenson M.J."/>
            <person name="Martin A.C."/>
            <person name="Owen C."/>
            <person name="Harkess A."/>
            <person name="Leebens-Mack J."/>
            <person name="Jimenez L.E."/>
            <person name="Osbourn A."/>
            <person name="Sattely E.S."/>
        </authorList>
    </citation>
    <scope>NUCLEOTIDE SEQUENCE [LARGE SCALE GENOMIC DNA]</scope>
    <source>
        <strain evidence="2">cv. JPN11</strain>
        <tissue evidence="1">Leaf</tissue>
    </source>
</reference>
<dbReference type="Proteomes" id="UP001164539">
    <property type="component" value="Chromosome 7"/>
</dbReference>
<gene>
    <name evidence="1" type="ORF">OWV82_013636</name>
</gene>
<accession>A0ACC1XWF5</accession>
<evidence type="ECO:0000313" key="2">
    <source>
        <dbReference type="Proteomes" id="UP001164539"/>
    </source>
</evidence>
<proteinExistence type="predicted"/>
<comment type="caution">
    <text evidence="1">The sequence shown here is derived from an EMBL/GenBank/DDBJ whole genome shotgun (WGS) entry which is preliminary data.</text>
</comment>
<protein>
    <submittedName>
        <fullName evidence="1">G-type lectin S-receptor-like serine/threonine-protein kinase</fullName>
    </submittedName>
</protein>
<dbReference type="EMBL" id="CM051400">
    <property type="protein sequence ID" value="KAJ4715257.1"/>
    <property type="molecule type" value="Genomic_DNA"/>
</dbReference>
<keyword evidence="2" id="KW-1185">Reference proteome</keyword>
<sequence length="344" mass="38464">MQRFRYCFIHYIVFFILFTCFTASAQQRQSNVSLGYSLSPTKNSSWPSPSGLYAFGFYQLSKGRYGVGIFIDGIPQKTVVWTAKRDDPPVFSNATLFFNFEGRIALRATQGPDSVIADVSKSASSASMLDSGNFMLYNSNREMTWESFRNPTDTILPTQRLSAGAELFPWLSETDHSTGRFRLKMQHDGHLVQYPTNSLIGHLVQMEMVTTSDKGGKMQRLPLRFGRRRLGDSETAFINVDAESSPGKAKLGKDKKDFSKAVIILSCSFVAVIILILAIFGIFICRYRVWSYKRIPGNSSVKYCEDIAPLSFSYAELEKMTDGFKEEVGKGASGTAGKDDQSSR</sequence>
<name>A0ACC1XWF5_MELAZ</name>